<dbReference type="EC" id="2.7.7.27" evidence="9"/>
<protein>
    <recommendedName>
        <fullName evidence="9">Glucose-1-phosphate adenylyltransferase</fullName>
        <ecNumber evidence="9">2.7.7.27</ecNumber>
    </recommendedName>
    <alternativeName>
        <fullName evidence="9">ADP-glucose pyrophosphorylase</fullName>
        <shortName evidence="9">ADPGlc PPase</shortName>
    </alternativeName>
    <alternativeName>
        <fullName evidence="9">ADP-glucose synthase</fullName>
    </alternativeName>
</protein>
<keyword evidence="6 9" id="KW-0067">ATP-binding</keyword>
<keyword evidence="2 9" id="KW-0321">Glycogen metabolism</keyword>
<evidence type="ECO:0000256" key="5">
    <source>
        <dbReference type="ARBA" id="ARBA00022741"/>
    </source>
</evidence>
<dbReference type="InterPro" id="IPR005835">
    <property type="entry name" value="NTP_transferase_dom"/>
</dbReference>
<dbReference type="InterPro" id="IPR029044">
    <property type="entry name" value="Nucleotide-diphossugar_trans"/>
</dbReference>
<dbReference type="GO" id="GO:0008878">
    <property type="term" value="F:glucose-1-phosphate adenylyltransferase activity"/>
    <property type="evidence" value="ECO:0007669"/>
    <property type="project" value="UniProtKB-EC"/>
</dbReference>
<comment type="function">
    <text evidence="9">Involved in the biosynthesis of ADP-glucose, a building block required for the elongation reactions to produce glycogen. Catalyzes the reaction between ATP and alpha-D-glucose 1-phosphate (G1P) to produce pyrophosphate and ADP-Glc.</text>
</comment>
<dbReference type="Proteomes" id="UP001519287">
    <property type="component" value="Unassembled WGS sequence"/>
</dbReference>
<keyword evidence="4 9" id="KW-0548">Nucleotidyltransferase</keyword>
<comment type="caution">
    <text evidence="12">The sequence shown here is derived from an EMBL/GenBank/DDBJ whole genome shotgun (WGS) entry which is preliminary data.</text>
</comment>
<dbReference type="PANTHER" id="PTHR43523:SF2">
    <property type="entry name" value="GLUCOSE-1-PHOSPHATE ADENYLYLTRANSFERASE"/>
    <property type="match status" value="1"/>
</dbReference>
<comment type="pathway">
    <text evidence="9">Glycan biosynthesis; glycogen biosynthesis.</text>
</comment>
<dbReference type="InterPro" id="IPR023049">
    <property type="entry name" value="GlgC_bac"/>
</dbReference>
<name>A0ABS4IP78_9BACL</name>
<dbReference type="Gene3D" id="3.90.550.10">
    <property type="entry name" value="Spore Coat Polysaccharide Biosynthesis Protein SpsA, Chain A"/>
    <property type="match status" value="1"/>
</dbReference>
<dbReference type="NCBIfam" id="TIGR02091">
    <property type="entry name" value="glgC"/>
    <property type="match status" value="1"/>
</dbReference>
<feature type="binding site" evidence="9">
    <location>
        <position position="191"/>
    </location>
    <ligand>
        <name>alpha-D-glucose 1-phosphate</name>
        <dbReference type="ChEBI" id="CHEBI:58601"/>
    </ligand>
</feature>
<keyword evidence="3 9" id="KW-0808">Transferase</keyword>
<sequence length="400" mass="44647">MKIMSKKECMAMLLAGGEGRRLHPLTLHTAKPAVHFGGSYRMIDFALSNCSNSGIHTIGVVTQYKPDALHKHIGRGSSWVNRSSKGEVALLHPADKDNVYAGTADAIYQNRTFINRHDPEYVLILSADHIYRMDYQAMLEQHKRNKADVTVAVTPVKWEEASRFGILSTDEEGRISRFCEKPAEPESNLASMGIYIFNWKYLESLLIKDKNAADSSHDFGKDLLPAIIEQGANIYAYSFKGYWRDVGTIESLWQANMDMLLNSELLPWQDQQAKVYTACTDQAPKYIQSSPRVKRSVVSDRCAVRGKVERSVISFGVQIGEGSMIEDSVIMPGVTIGRNAVIKKAIIGEGTYVGDEVIIQGTGRNDIAVIGEKETIVTKMDKPAARFFSTDWMRWISSPS</sequence>
<proteinExistence type="inferred from homology"/>
<dbReference type="CDD" id="cd02508">
    <property type="entry name" value="ADP_Glucose_PP"/>
    <property type="match status" value="1"/>
</dbReference>
<evidence type="ECO:0000256" key="6">
    <source>
        <dbReference type="ARBA" id="ARBA00022840"/>
    </source>
</evidence>
<dbReference type="InterPro" id="IPR056818">
    <property type="entry name" value="GlmU/GlgC-like_hexapep"/>
</dbReference>
<dbReference type="InterPro" id="IPR011004">
    <property type="entry name" value="Trimer_LpxA-like_sf"/>
</dbReference>
<reference evidence="12 13" key="1">
    <citation type="submission" date="2021-03" db="EMBL/GenBank/DDBJ databases">
        <title>Genomic Encyclopedia of Type Strains, Phase IV (KMG-IV): sequencing the most valuable type-strain genomes for metagenomic binning, comparative biology and taxonomic classification.</title>
        <authorList>
            <person name="Goeker M."/>
        </authorList>
    </citation>
    <scope>NUCLEOTIDE SEQUENCE [LARGE SCALE GENOMIC DNA]</scope>
    <source>
        <strain evidence="12 13">DSM 26048</strain>
    </source>
</reference>
<dbReference type="InterPro" id="IPR011831">
    <property type="entry name" value="ADP-Glc_PPase"/>
</dbReference>
<dbReference type="Pfam" id="PF00483">
    <property type="entry name" value="NTP_transferase"/>
    <property type="match status" value="1"/>
</dbReference>
<dbReference type="EMBL" id="JAGGLB010000002">
    <property type="protein sequence ID" value="MBP1988975.1"/>
    <property type="molecule type" value="Genomic_DNA"/>
</dbReference>
<dbReference type="CDD" id="cd04651">
    <property type="entry name" value="LbH_G1P_AT_C"/>
    <property type="match status" value="1"/>
</dbReference>
<dbReference type="PROSITE" id="PS00810">
    <property type="entry name" value="ADP_GLC_PYROPHOSPH_3"/>
    <property type="match status" value="1"/>
</dbReference>
<evidence type="ECO:0000256" key="7">
    <source>
        <dbReference type="ARBA" id="ARBA00023056"/>
    </source>
</evidence>
<feature type="binding site" evidence="9">
    <location>
        <begin position="180"/>
        <end position="181"/>
    </location>
    <ligand>
        <name>alpha-D-glucose 1-phosphate</name>
        <dbReference type="ChEBI" id="CHEBI:58601"/>
    </ligand>
</feature>
<comment type="similarity">
    <text evidence="1 9">Belongs to the bacterial/plant glucose-1-phosphate adenylyltransferase family.</text>
</comment>
<keyword evidence="8 9" id="KW-0119">Carbohydrate metabolism</keyword>
<dbReference type="Gene3D" id="2.160.10.10">
    <property type="entry name" value="Hexapeptide repeat proteins"/>
    <property type="match status" value="1"/>
</dbReference>
<evidence type="ECO:0000259" key="11">
    <source>
        <dbReference type="Pfam" id="PF24894"/>
    </source>
</evidence>
<organism evidence="12 13">
    <name type="scientific">Paenibacillus eucommiae</name>
    <dbReference type="NCBI Taxonomy" id="1355755"/>
    <lineage>
        <taxon>Bacteria</taxon>
        <taxon>Bacillati</taxon>
        <taxon>Bacillota</taxon>
        <taxon>Bacilli</taxon>
        <taxon>Bacillales</taxon>
        <taxon>Paenibacillaceae</taxon>
        <taxon>Paenibacillus</taxon>
    </lineage>
</organism>
<feature type="site" description="Could play a key role in the communication between the regulatory and the substrate sites" evidence="9">
    <location>
        <position position="63"/>
    </location>
</feature>
<feature type="binding site" evidence="9">
    <location>
        <position position="100"/>
    </location>
    <ligand>
        <name>alpha-D-glucose 1-phosphate</name>
        <dbReference type="ChEBI" id="CHEBI:58601"/>
    </ligand>
</feature>
<dbReference type="NCBIfam" id="NF003670">
    <property type="entry name" value="PRK05293.1"/>
    <property type="match status" value="1"/>
</dbReference>
<evidence type="ECO:0000313" key="13">
    <source>
        <dbReference type="Proteomes" id="UP001519287"/>
    </source>
</evidence>
<evidence type="ECO:0000256" key="9">
    <source>
        <dbReference type="HAMAP-Rule" id="MF_00624"/>
    </source>
</evidence>
<comment type="caution">
    <text evidence="9">Lacks conserved residue(s) required for the propagation of feature annotation.</text>
</comment>
<accession>A0ABS4IP78</accession>
<evidence type="ECO:0000313" key="12">
    <source>
        <dbReference type="EMBL" id="MBP1988975.1"/>
    </source>
</evidence>
<comment type="subunit">
    <text evidence="9">Homotetramer.</text>
</comment>
<dbReference type="PANTHER" id="PTHR43523">
    <property type="entry name" value="GLUCOSE-1-PHOSPHATE ADENYLYLTRANSFERASE-RELATED"/>
    <property type="match status" value="1"/>
</dbReference>
<evidence type="ECO:0000256" key="2">
    <source>
        <dbReference type="ARBA" id="ARBA00022600"/>
    </source>
</evidence>
<dbReference type="InterPro" id="IPR005836">
    <property type="entry name" value="ADP_Glu_pyroP_CS"/>
</dbReference>
<comment type="catalytic activity">
    <reaction evidence="9">
        <text>alpha-D-glucose 1-phosphate + ATP + H(+) = ADP-alpha-D-glucose + diphosphate</text>
        <dbReference type="Rhea" id="RHEA:12120"/>
        <dbReference type="ChEBI" id="CHEBI:15378"/>
        <dbReference type="ChEBI" id="CHEBI:30616"/>
        <dbReference type="ChEBI" id="CHEBI:33019"/>
        <dbReference type="ChEBI" id="CHEBI:57498"/>
        <dbReference type="ChEBI" id="CHEBI:58601"/>
        <dbReference type="EC" id="2.7.7.27"/>
    </reaction>
</comment>
<evidence type="ECO:0000256" key="8">
    <source>
        <dbReference type="ARBA" id="ARBA00023277"/>
    </source>
</evidence>
<keyword evidence="7 9" id="KW-0320">Glycogen biosynthesis</keyword>
<evidence type="ECO:0000259" key="10">
    <source>
        <dbReference type="Pfam" id="PF00483"/>
    </source>
</evidence>
<keyword evidence="13" id="KW-1185">Reference proteome</keyword>
<keyword evidence="5 9" id="KW-0547">Nucleotide-binding</keyword>
<dbReference type="SUPFAM" id="SSF51161">
    <property type="entry name" value="Trimeric LpxA-like enzymes"/>
    <property type="match status" value="1"/>
</dbReference>
<feature type="binding site" evidence="9">
    <location>
        <position position="165"/>
    </location>
    <ligand>
        <name>alpha-D-glucose 1-phosphate</name>
        <dbReference type="ChEBI" id="CHEBI:58601"/>
    </ligand>
</feature>
<dbReference type="SUPFAM" id="SSF53448">
    <property type="entry name" value="Nucleotide-diphospho-sugar transferases"/>
    <property type="match status" value="1"/>
</dbReference>
<evidence type="ECO:0000256" key="4">
    <source>
        <dbReference type="ARBA" id="ARBA00022695"/>
    </source>
</evidence>
<feature type="domain" description="Nucleotidyl transferase" evidence="10">
    <location>
        <begin position="11"/>
        <end position="259"/>
    </location>
</feature>
<dbReference type="Pfam" id="PF24894">
    <property type="entry name" value="Hexapep_GlmU"/>
    <property type="match status" value="1"/>
</dbReference>
<evidence type="ECO:0000256" key="3">
    <source>
        <dbReference type="ARBA" id="ARBA00022679"/>
    </source>
</evidence>
<evidence type="ECO:0000256" key="1">
    <source>
        <dbReference type="ARBA" id="ARBA00010443"/>
    </source>
</evidence>
<dbReference type="HAMAP" id="MF_00624">
    <property type="entry name" value="GlgC"/>
    <property type="match status" value="1"/>
</dbReference>
<gene>
    <name evidence="9" type="primary">glgC</name>
    <name evidence="12" type="ORF">J2Z66_000570</name>
</gene>
<feature type="domain" description="Glucose-1-phosphate adenylyltransferase/Bifunctional protein GlmU-like C-terminal hexapeptide" evidence="11">
    <location>
        <begin position="292"/>
        <end position="359"/>
    </location>
</feature>